<evidence type="ECO:0000256" key="3">
    <source>
        <dbReference type="ARBA" id="ARBA00007931"/>
    </source>
</evidence>
<keyword evidence="6" id="KW-0479">Metal-binding</keyword>
<feature type="transmembrane region" description="Helical" evidence="12">
    <location>
        <begin position="32"/>
        <end position="56"/>
    </location>
</feature>
<comment type="similarity">
    <text evidence="3">Belongs to the peptidase M50B family.</text>
</comment>
<evidence type="ECO:0000256" key="8">
    <source>
        <dbReference type="ARBA" id="ARBA00022833"/>
    </source>
</evidence>
<feature type="transmembrane region" description="Helical" evidence="12">
    <location>
        <begin position="97"/>
        <end position="122"/>
    </location>
</feature>
<name>A0A0F9USG4_9ZZZZ</name>
<evidence type="ECO:0000256" key="6">
    <source>
        <dbReference type="ARBA" id="ARBA00022723"/>
    </source>
</evidence>
<feature type="domain" description="Peptidase M50" evidence="13">
    <location>
        <begin position="46"/>
        <end position="118"/>
    </location>
</feature>
<evidence type="ECO:0000256" key="9">
    <source>
        <dbReference type="ARBA" id="ARBA00022989"/>
    </source>
</evidence>
<sequence length="225" mass="23974">MQQIKLFDFRGTEVSLHPTFFLLPAVVVGPEFLAGQFSAVMNSLSMIAVLFFCIVLHEFGHIGMARKLGFETGDVVLTPLGGLAKIYTTGETGRDEVLIAAAGPAVNLVIIAVSFLLMNIVSPALAGAGPMVAGGLYTIILINTVLAVFNLIPLFPMDGGRMLRGILRFWMTPAGATCVAVYTGWAVAAAISVLGLLIGNFMIPMIAGFMCFIGYQELTAARRDR</sequence>
<comment type="cofactor">
    <cofactor evidence="1">
        <name>Zn(2+)</name>
        <dbReference type="ChEBI" id="CHEBI:29105"/>
    </cofactor>
</comment>
<comment type="caution">
    <text evidence="14">The sequence shown here is derived from an EMBL/GenBank/DDBJ whole genome shotgun (WGS) entry which is preliminary data.</text>
</comment>
<dbReference type="GO" id="GO:0016020">
    <property type="term" value="C:membrane"/>
    <property type="evidence" value="ECO:0007669"/>
    <property type="project" value="UniProtKB-SubCell"/>
</dbReference>
<evidence type="ECO:0000256" key="4">
    <source>
        <dbReference type="ARBA" id="ARBA00022670"/>
    </source>
</evidence>
<keyword evidence="10" id="KW-0482">Metalloprotease</keyword>
<evidence type="ECO:0000256" key="12">
    <source>
        <dbReference type="SAM" id="Phobius"/>
    </source>
</evidence>
<evidence type="ECO:0000256" key="7">
    <source>
        <dbReference type="ARBA" id="ARBA00022801"/>
    </source>
</evidence>
<evidence type="ECO:0000256" key="5">
    <source>
        <dbReference type="ARBA" id="ARBA00022692"/>
    </source>
</evidence>
<keyword evidence="11 12" id="KW-0472">Membrane</keyword>
<evidence type="ECO:0000256" key="2">
    <source>
        <dbReference type="ARBA" id="ARBA00004141"/>
    </source>
</evidence>
<dbReference type="GO" id="GO:0046872">
    <property type="term" value="F:metal ion binding"/>
    <property type="evidence" value="ECO:0007669"/>
    <property type="project" value="UniProtKB-KW"/>
</dbReference>
<dbReference type="AlphaFoldDB" id="A0A0F9USG4"/>
<gene>
    <name evidence="14" type="ORF">LCGC14_0227860</name>
</gene>
<keyword evidence="5 12" id="KW-0812">Transmembrane</keyword>
<keyword evidence="9 12" id="KW-1133">Transmembrane helix</keyword>
<dbReference type="GO" id="GO:0008237">
    <property type="term" value="F:metallopeptidase activity"/>
    <property type="evidence" value="ECO:0007669"/>
    <property type="project" value="UniProtKB-KW"/>
</dbReference>
<keyword evidence="4" id="KW-0645">Protease</keyword>
<organism evidence="14">
    <name type="scientific">marine sediment metagenome</name>
    <dbReference type="NCBI Taxonomy" id="412755"/>
    <lineage>
        <taxon>unclassified sequences</taxon>
        <taxon>metagenomes</taxon>
        <taxon>ecological metagenomes</taxon>
    </lineage>
</organism>
<dbReference type="PANTHER" id="PTHR39188:SF3">
    <property type="entry name" value="STAGE IV SPORULATION PROTEIN FB"/>
    <property type="match status" value="1"/>
</dbReference>
<feature type="transmembrane region" description="Helical" evidence="12">
    <location>
        <begin position="191"/>
        <end position="215"/>
    </location>
</feature>
<feature type="transmembrane region" description="Helical" evidence="12">
    <location>
        <begin position="134"/>
        <end position="155"/>
    </location>
</feature>
<evidence type="ECO:0000259" key="13">
    <source>
        <dbReference type="Pfam" id="PF02163"/>
    </source>
</evidence>
<evidence type="ECO:0000256" key="11">
    <source>
        <dbReference type="ARBA" id="ARBA00023136"/>
    </source>
</evidence>
<protein>
    <recommendedName>
        <fullName evidence="13">Peptidase M50 domain-containing protein</fullName>
    </recommendedName>
</protein>
<dbReference type="Pfam" id="PF02163">
    <property type="entry name" value="Peptidase_M50"/>
    <property type="match status" value="2"/>
</dbReference>
<proteinExistence type="inferred from homology"/>
<dbReference type="GO" id="GO:0006508">
    <property type="term" value="P:proteolysis"/>
    <property type="evidence" value="ECO:0007669"/>
    <property type="project" value="UniProtKB-KW"/>
</dbReference>
<evidence type="ECO:0000256" key="10">
    <source>
        <dbReference type="ARBA" id="ARBA00023049"/>
    </source>
</evidence>
<dbReference type="CDD" id="cd06161">
    <property type="entry name" value="S2P-M50_SpoIVFB"/>
    <property type="match status" value="1"/>
</dbReference>
<evidence type="ECO:0000256" key="1">
    <source>
        <dbReference type="ARBA" id="ARBA00001947"/>
    </source>
</evidence>
<keyword evidence="7" id="KW-0378">Hydrolase</keyword>
<dbReference type="PANTHER" id="PTHR39188">
    <property type="entry name" value="MEMBRANE-ASSOCIATED ZINC METALLOPROTEASE M50B"/>
    <property type="match status" value="1"/>
</dbReference>
<reference evidence="14" key="1">
    <citation type="journal article" date="2015" name="Nature">
        <title>Complex archaea that bridge the gap between prokaryotes and eukaryotes.</title>
        <authorList>
            <person name="Spang A."/>
            <person name="Saw J.H."/>
            <person name="Jorgensen S.L."/>
            <person name="Zaremba-Niedzwiedzka K."/>
            <person name="Martijn J."/>
            <person name="Lind A.E."/>
            <person name="van Eijk R."/>
            <person name="Schleper C."/>
            <person name="Guy L."/>
            <person name="Ettema T.J."/>
        </authorList>
    </citation>
    <scope>NUCLEOTIDE SEQUENCE</scope>
</reference>
<feature type="domain" description="Peptidase M50" evidence="13">
    <location>
        <begin position="136"/>
        <end position="170"/>
    </location>
</feature>
<dbReference type="InterPro" id="IPR008915">
    <property type="entry name" value="Peptidase_M50"/>
</dbReference>
<feature type="transmembrane region" description="Helical" evidence="12">
    <location>
        <begin position="167"/>
        <end position="185"/>
    </location>
</feature>
<comment type="subcellular location">
    <subcellularLocation>
        <location evidence="2">Membrane</location>
        <topology evidence="2">Multi-pass membrane protein</topology>
    </subcellularLocation>
</comment>
<keyword evidence="8" id="KW-0862">Zinc</keyword>
<accession>A0A0F9USG4</accession>
<dbReference type="EMBL" id="LAZR01000110">
    <property type="protein sequence ID" value="KKN90417.1"/>
    <property type="molecule type" value="Genomic_DNA"/>
</dbReference>
<evidence type="ECO:0000313" key="14">
    <source>
        <dbReference type="EMBL" id="KKN90417.1"/>
    </source>
</evidence>